<comment type="caution">
    <text evidence="3">The sequence shown here is derived from an EMBL/GenBank/DDBJ whole genome shotgun (WGS) entry which is preliminary data.</text>
</comment>
<keyword evidence="4" id="KW-1185">Reference proteome</keyword>
<evidence type="ECO:0000313" key="3">
    <source>
        <dbReference type="EMBL" id="KAK1267374.1"/>
    </source>
</evidence>
<dbReference type="Gene3D" id="2.60.120.10">
    <property type="entry name" value="Jelly Rolls"/>
    <property type="match status" value="1"/>
</dbReference>
<dbReference type="EMBL" id="JAUJYN010000007">
    <property type="protein sequence ID" value="KAK1267374.1"/>
    <property type="molecule type" value="Genomic_DNA"/>
</dbReference>
<name>A0AAV9ASN5_ACOGR</name>
<reference evidence="3" key="1">
    <citation type="journal article" date="2023" name="Nat. Commun.">
        <title>Diploid and tetraploid genomes of Acorus and the evolution of monocots.</title>
        <authorList>
            <person name="Ma L."/>
            <person name="Liu K.W."/>
            <person name="Li Z."/>
            <person name="Hsiao Y.Y."/>
            <person name="Qi Y."/>
            <person name="Fu T."/>
            <person name="Tang G.D."/>
            <person name="Zhang D."/>
            <person name="Sun W.H."/>
            <person name="Liu D.K."/>
            <person name="Li Y."/>
            <person name="Chen G.Z."/>
            <person name="Liu X.D."/>
            <person name="Liao X.Y."/>
            <person name="Jiang Y.T."/>
            <person name="Yu X."/>
            <person name="Hao Y."/>
            <person name="Huang J."/>
            <person name="Zhao X.W."/>
            <person name="Ke S."/>
            <person name="Chen Y.Y."/>
            <person name="Wu W.L."/>
            <person name="Hsu J.L."/>
            <person name="Lin Y.F."/>
            <person name="Huang M.D."/>
            <person name="Li C.Y."/>
            <person name="Huang L."/>
            <person name="Wang Z.W."/>
            <person name="Zhao X."/>
            <person name="Zhong W.Y."/>
            <person name="Peng D.H."/>
            <person name="Ahmad S."/>
            <person name="Lan S."/>
            <person name="Zhang J.S."/>
            <person name="Tsai W.C."/>
            <person name="Van de Peer Y."/>
            <person name="Liu Z.J."/>
        </authorList>
    </citation>
    <scope>NUCLEOTIDE SEQUENCE</scope>
    <source>
        <strain evidence="3">SCP</strain>
    </source>
</reference>
<dbReference type="PANTHER" id="PTHR31189:SF54">
    <property type="entry name" value="11S GLOBULIN SEED STORAGE PROTEIN 2-LIKE"/>
    <property type="match status" value="1"/>
</dbReference>
<dbReference type="InterPro" id="IPR050253">
    <property type="entry name" value="Seed_Storage-Functional"/>
</dbReference>
<dbReference type="InterPro" id="IPR011051">
    <property type="entry name" value="RmlC_Cupin_sf"/>
</dbReference>
<dbReference type="PANTHER" id="PTHR31189">
    <property type="entry name" value="OS03G0336100 PROTEIN-RELATED"/>
    <property type="match status" value="1"/>
</dbReference>
<feature type="domain" description="Cupin type-1" evidence="2">
    <location>
        <begin position="53"/>
        <end position="114"/>
    </location>
</feature>
<dbReference type="InterPro" id="IPR006045">
    <property type="entry name" value="Cupin_1"/>
</dbReference>
<sequence length="127" mass="14539">MAILGASLFSLNLSLLLLLLLFSGSLAQQERELRHHQRRFRDQSQCKLKRLRAAEPAQRIESEVGFSEFFDQEDVQFDCAGVAVVRHTIQPRGLLLPAFPNAPRLVYIVQGSQHYVLFPRLQRHICA</sequence>
<dbReference type="InterPro" id="IPR014710">
    <property type="entry name" value="RmlC-like_jellyroll"/>
</dbReference>
<gene>
    <name evidence="3" type="ORF">QJS04_geneDACA019389</name>
</gene>
<reference evidence="3" key="2">
    <citation type="submission" date="2023-06" db="EMBL/GenBank/DDBJ databases">
        <authorList>
            <person name="Ma L."/>
            <person name="Liu K.-W."/>
            <person name="Li Z."/>
            <person name="Hsiao Y.-Y."/>
            <person name="Qi Y."/>
            <person name="Fu T."/>
            <person name="Tang G."/>
            <person name="Zhang D."/>
            <person name="Sun W.-H."/>
            <person name="Liu D.-K."/>
            <person name="Li Y."/>
            <person name="Chen G.-Z."/>
            <person name="Liu X.-D."/>
            <person name="Liao X.-Y."/>
            <person name="Jiang Y.-T."/>
            <person name="Yu X."/>
            <person name="Hao Y."/>
            <person name="Huang J."/>
            <person name="Zhao X.-W."/>
            <person name="Ke S."/>
            <person name="Chen Y.-Y."/>
            <person name="Wu W.-L."/>
            <person name="Hsu J.-L."/>
            <person name="Lin Y.-F."/>
            <person name="Huang M.-D."/>
            <person name="Li C.-Y."/>
            <person name="Huang L."/>
            <person name="Wang Z.-W."/>
            <person name="Zhao X."/>
            <person name="Zhong W.-Y."/>
            <person name="Peng D.-H."/>
            <person name="Ahmad S."/>
            <person name="Lan S."/>
            <person name="Zhang J.-S."/>
            <person name="Tsai W.-C."/>
            <person name="Van De Peer Y."/>
            <person name="Liu Z.-J."/>
        </authorList>
    </citation>
    <scope>NUCLEOTIDE SEQUENCE</scope>
    <source>
        <strain evidence="3">SCP</strain>
        <tissue evidence="3">Leaves</tissue>
    </source>
</reference>
<protein>
    <recommendedName>
        <fullName evidence="2">Cupin type-1 domain-containing protein</fullName>
    </recommendedName>
</protein>
<dbReference type="Pfam" id="PF00190">
    <property type="entry name" value="Cupin_1"/>
    <property type="match status" value="1"/>
</dbReference>
<proteinExistence type="predicted"/>
<feature type="chain" id="PRO_5043911384" description="Cupin type-1 domain-containing protein" evidence="1">
    <location>
        <begin position="28"/>
        <end position="127"/>
    </location>
</feature>
<evidence type="ECO:0000256" key="1">
    <source>
        <dbReference type="SAM" id="SignalP"/>
    </source>
</evidence>
<dbReference type="SUPFAM" id="SSF51182">
    <property type="entry name" value="RmlC-like cupins"/>
    <property type="match status" value="1"/>
</dbReference>
<organism evidence="3 4">
    <name type="scientific">Acorus gramineus</name>
    <name type="common">Dwarf sweet flag</name>
    <dbReference type="NCBI Taxonomy" id="55184"/>
    <lineage>
        <taxon>Eukaryota</taxon>
        <taxon>Viridiplantae</taxon>
        <taxon>Streptophyta</taxon>
        <taxon>Embryophyta</taxon>
        <taxon>Tracheophyta</taxon>
        <taxon>Spermatophyta</taxon>
        <taxon>Magnoliopsida</taxon>
        <taxon>Liliopsida</taxon>
        <taxon>Acoraceae</taxon>
        <taxon>Acorus</taxon>
    </lineage>
</organism>
<feature type="signal peptide" evidence="1">
    <location>
        <begin position="1"/>
        <end position="27"/>
    </location>
</feature>
<evidence type="ECO:0000259" key="2">
    <source>
        <dbReference type="Pfam" id="PF00190"/>
    </source>
</evidence>
<accession>A0AAV9ASN5</accession>
<keyword evidence="1" id="KW-0732">Signal</keyword>
<dbReference type="Proteomes" id="UP001179952">
    <property type="component" value="Unassembled WGS sequence"/>
</dbReference>
<evidence type="ECO:0000313" key="4">
    <source>
        <dbReference type="Proteomes" id="UP001179952"/>
    </source>
</evidence>
<dbReference type="AlphaFoldDB" id="A0AAV9ASN5"/>